<dbReference type="InterPro" id="IPR041677">
    <property type="entry name" value="DNA2/NAM7_AAA_11"/>
</dbReference>
<evidence type="ECO:0000313" key="12">
    <source>
        <dbReference type="Proteomes" id="UP000215459"/>
    </source>
</evidence>
<name>A0A235B6Z8_9BACL</name>
<evidence type="ECO:0000259" key="8">
    <source>
        <dbReference type="Pfam" id="PF13086"/>
    </source>
</evidence>
<gene>
    <name evidence="11" type="ORF">CHM34_09820</name>
</gene>
<keyword evidence="3" id="KW-0378">Hydrolase</keyword>
<evidence type="ECO:0000256" key="1">
    <source>
        <dbReference type="ARBA" id="ARBA00007913"/>
    </source>
</evidence>
<evidence type="ECO:0000256" key="6">
    <source>
        <dbReference type="SAM" id="Coils"/>
    </source>
</evidence>
<dbReference type="PANTHER" id="PTHR43788">
    <property type="entry name" value="DNA2/NAM7 HELICASE FAMILY MEMBER"/>
    <property type="match status" value="1"/>
</dbReference>
<dbReference type="InterPro" id="IPR027417">
    <property type="entry name" value="P-loop_NTPase"/>
</dbReference>
<feature type="domain" description="DNA2/NAM7 helicase helicase" evidence="8">
    <location>
        <begin position="361"/>
        <end position="507"/>
    </location>
</feature>
<dbReference type="GO" id="GO:0043139">
    <property type="term" value="F:5'-3' DNA helicase activity"/>
    <property type="evidence" value="ECO:0007669"/>
    <property type="project" value="TreeGrafter"/>
</dbReference>
<dbReference type="EMBL" id="NOWF01000005">
    <property type="protein sequence ID" value="OYD07759.1"/>
    <property type="molecule type" value="Genomic_DNA"/>
</dbReference>
<feature type="domain" description="Restriction endonuclease type II-like" evidence="10">
    <location>
        <begin position="1337"/>
        <end position="1429"/>
    </location>
</feature>
<keyword evidence="6" id="KW-0175">Coiled coil</keyword>
<evidence type="ECO:0000256" key="2">
    <source>
        <dbReference type="ARBA" id="ARBA00022741"/>
    </source>
</evidence>
<accession>A0A235B6Z8</accession>
<dbReference type="Pfam" id="PF18741">
    <property type="entry name" value="MTES_1575"/>
    <property type="match status" value="1"/>
</dbReference>
<dbReference type="InterPro" id="IPR041679">
    <property type="entry name" value="DNA2/NAM7-like_C"/>
</dbReference>
<keyword evidence="4" id="KW-0347">Helicase</keyword>
<evidence type="ECO:0000259" key="9">
    <source>
        <dbReference type="Pfam" id="PF13087"/>
    </source>
</evidence>
<dbReference type="SUPFAM" id="SSF52540">
    <property type="entry name" value="P-loop containing nucleoside triphosphate hydrolases"/>
    <property type="match status" value="1"/>
</dbReference>
<proteinExistence type="inferred from homology"/>
<sequence>MTMERTLVMTASPQQIFEYLLDVQNLTRPPIRDFRQLEKSFYVDDLPRGEGCYLFGEEDIGDAWLEIHKQEIPSAPEPDPLFKEWLKTDYRQNQTPPQVMESREFLPSLHFGKEAPPYRVEKFEDRPERVEAFHQWLEHWEAWAEENQHKIKIQNVYNQLFTLVNRMEREGETLELAFGHGLLLWDHPQGRILHPLLTTRVELHFDARKGRFTLTPTQRGTMLETEMLTGVKLPQETQLPRLRKWVEQTRLNPLNREEAIPFYKEMAQTLHPEGRFIDGESRIKFRKTPVILEKPVWFLRKRATQLWKDEFRTAVEALEEGMKVPKTIQSLLQMDPIHPDEKERNAWAGVRKDLYFPLPANEEQKEIARRLAQNYGVTVQGPPGTGKSHTIANLISHLLAHGKKVLVTSHKEPALRVLADKIPEEIRSLCVSVLGRDSKSLQEIEQSIGAISNEMAVQDPERLGRELEKLKDELKQTRHRVTQYKKQLKQMADQNVTPIQWAEESLSPMEAAQKLTETEEELGWIPDRIETAPPLTDAEMRTMWALAGELPSETRLLLEQSFPDPDTLPNVAAYRALLAEGKKKEEQVNQSGNLLERYLLPDSDTDRQELLDLLRPILKEEGWMRSPFAQKILNDLLAGGKREEMWIRLIDSVEETLEDITGIRSRLAEYDLQLPEAPRHQLQQDIRTLIRRLQSGKSIRGLYLILSGRKLRYLVEHPTVDGHPIQTAEEAELISEQLKLEDKRDRLVKRWNTLLDEVDGPTLDPTQSRFVARTDELLNHLKQIVSIKKLILDLKSTTESLTLLPEDFRWNSPQSLNELQEALQAMERRLEHQQWKAEYEQQTQFLVQESAHSKSHPICQRLADAWQQKDANLWETAYEELLQLHDYRQKNRQLQELTTSLQKAAPNWTDRILGRMGTPTPFPDRWREAWEWKRVHTEVEKVNALQPEKLELKLEEEQQRERRLLGSIVAKSAWREQLLRITEPQKRALVAWKQKIKKIGKGTGKYAAKHRQEARVEMEQCQPAIPVWIMPVDRVIENLDLRNDKFDVVIVDESSQCDLFALTALLRAERAVIVGDDEQISPAAVGTDQEAVRSLIRHHLQRVPQANGLDMQTSLYDVATRIFPGNLRLKEHFRCVPEIIQFSNDLSYGGEIIPLRLPTQEDRLEPPVLARRVAGYRDELHKINEVEAESIVADIQAMVKEPALENRTFGVISLLGNEQAEFIEDRLREAIGEEEMLKRKIISGDAYAFQGDERDIIFLSMVIADNVRYQALVRKDAKQRFNVAASRAKNQLRLYHSVDLKDLNPDDLRYRLLNYCLNPHRVMEKVEKAESLCDSQFEKDVLRMIIAQGYQVRPQVQVGRYRIDLVVEGLKNRLAVECDGDRWHGPDRWEEDMLRQQTLERAGWTFWRVRGSAFYRDRKKAMESLWRKLEEMGIEKEARMSAAEAPGNEEELRVSPR</sequence>
<evidence type="ECO:0000259" key="10">
    <source>
        <dbReference type="Pfam" id="PF18741"/>
    </source>
</evidence>
<dbReference type="InterPro" id="IPR011335">
    <property type="entry name" value="Restrct_endonuc-II-like"/>
</dbReference>
<organism evidence="11 12">
    <name type="scientific">Paludifilum halophilum</name>
    <dbReference type="NCBI Taxonomy" id="1642702"/>
    <lineage>
        <taxon>Bacteria</taxon>
        <taxon>Bacillati</taxon>
        <taxon>Bacillota</taxon>
        <taxon>Bacilli</taxon>
        <taxon>Bacillales</taxon>
        <taxon>Thermoactinomycetaceae</taxon>
        <taxon>Paludifilum</taxon>
    </lineage>
</organism>
<dbReference type="Pfam" id="PF13086">
    <property type="entry name" value="AAA_11"/>
    <property type="match status" value="1"/>
</dbReference>
<keyword evidence="2" id="KW-0547">Nucleotide-binding</keyword>
<dbReference type="GO" id="GO:0016787">
    <property type="term" value="F:hydrolase activity"/>
    <property type="evidence" value="ECO:0007669"/>
    <property type="project" value="UniProtKB-KW"/>
</dbReference>
<keyword evidence="5" id="KW-0067">ATP-binding</keyword>
<evidence type="ECO:0000256" key="5">
    <source>
        <dbReference type="ARBA" id="ARBA00022840"/>
    </source>
</evidence>
<feature type="coiled-coil region" evidence="6">
    <location>
        <begin position="467"/>
        <end position="494"/>
    </location>
</feature>
<keyword evidence="12" id="KW-1185">Reference proteome</keyword>
<dbReference type="InterPro" id="IPR049468">
    <property type="entry name" value="Restrct_endonuc-II-like_dom"/>
</dbReference>
<evidence type="ECO:0000256" key="4">
    <source>
        <dbReference type="ARBA" id="ARBA00022806"/>
    </source>
</evidence>
<comment type="caution">
    <text evidence="11">The sequence shown here is derived from an EMBL/GenBank/DDBJ whole genome shotgun (WGS) entry which is preliminary data.</text>
</comment>
<dbReference type="Gene3D" id="3.40.50.300">
    <property type="entry name" value="P-loop containing nucleotide triphosphate hydrolases"/>
    <property type="match status" value="3"/>
</dbReference>
<feature type="domain" description="DNA2/NAM7 helicase-like C-terminal" evidence="9">
    <location>
        <begin position="1128"/>
        <end position="1292"/>
    </location>
</feature>
<dbReference type="Pfam" id="PF13087">
    <property type="entry name" value="AAA_12"/>
    <property type="match status" value="1"/>
</dbReference>
<evidence type="ECO:0000256" key="3">
    <source>
        <dbReference type="ARBA" id="ARBA00022801"/>
    </source>
</evidence>
<reference evidence="11 12" key="1">
    <citation type="submission" date="2017-07" db="EMBL/GenBank/DDBJ databases">
        <title>The genome sequence of Paludifilum halophilum highlights mechanisms for microbial adaptation to high salt environemnts.</title>
        <authorList>
            <person name="Belbahri L."/>
        </authorList>
    </citation>
    <scope>NUCLEOTIDE SEQUENCE [LARGE SCALE GENOMIC DNA]</scope>
    <source>
        <strain evidence="11 12">DSM 102817</strain>
    </source>
</reference>
<evidence type="ECO:0000313" key="11">
    <source>
        <dbReference type="EMBL" id="OYD07759.1"/>
    </source>
</evidence>
<dbReference type="InterPro" id="IPR047187">
    <property type="entry name" value="SF1_C_Upf1"/>
</dbReference>
<comment type="similarity">
    <text evidence="1">Belongs to the DNA2/NAM7 helicase family.</text>
</comment>
<dbReference type="PANTHER" id="PTHR43788:SF8">
    <property type="entry name" value="DNA-BINDING PROTEIN SMUBP-2"/>
    <property type="match status" value="1"/>
</dbReference>
<dbReference type="OrthoDB" id="9757917at2"/>
<dbReference type="GO" id="GO:0005524">
    <property type="term" value="F:ATP binding"/>
    <property type="evidence" value="ECO:0007669"/>
    <property type="project" value="UniProtKB-KW"/>
</dbReference>
<dbReference type="Gene3D" id="3.40.960.10">
    <property type="entry name" value="VSR Endonuclease"/>
    <property type="match status" value="1"/>
</dbReference>
<dbReference type="Proteomes" id="UP000215459">
    <property type="component" value="Unassembled WGS sequence"/>
</dbReference>
<dbReference type="InterPro" id="IPR050534">
    <property type="entry name" value="Coronavir_polyprotein_1ab"/>
</dbReference>
<feature type="region of interest" description="Disordered" evidence="7">
    <location>
        <begin position="1437"/>
        <end position="1457"/>
    </location>
</feature>
<dbReference type="CDD" id="cd18808">
    <property type="entry name" value="SF1_C_Upf1"/>
    <property type="match status" value="1"/>
</dbReference>
<dbReference type="SUPFAM" id="SSF52980">
    <property type="entry name" value="Restriction endonuclease-like"/>
    <property type="match status" value="1"/>
</dbReference>
<evidence type="ECO:0000256" key="7">
    <source>
        <dbReference type="SAM" id="MobiDB-lite"/>
    </source>
</evidence>
<protein>
    <submittedName>
        <fullName evidence="11">Uncharacterized protein</fullName>
    </submittedName>
</protein>